<accession>A0ABV3EPQ8</accession>
<feature type="compositionally biased region" description="Basic and acidic residues" evidence="1">
    <location>
        <begin position="54"/>
        <end position="67"/>
    </location>
</feature>
<comment type="caution">
    <text evidence="2">The sequence shown here is derived from an EMBL/GenBank/DDBJ whole genome shotgun (WGS) entry which is preliminary data.</text>
</comment>
<feature type="compositionally biased region" description="Low complexity" evidence="1">
    <location>
        <begin position="823"/>
        <end position="832"/>
    </location>
</feature>
<feature type="compositionally biased region" description="Gly residues" evidence="1">
    <location>
        <begin position="813"/>
        <end position="822"/>
    </location>
</feature>
<name>A0ABV3EPQ8_9ACTN</name>
<feature type="compositionally biased region" description="Basic residues" evidence="1">
    <location>
        <begin position="1404"/>
        <end position="1413"/>
    </location>
</feature>
<feature type="compositionally biased region" description="Basic and acidic residues" evidence="1">
    <location>
        <begin position="1458"/>
        <end position="1507"/>
    </location>
</feature>
<feature type="compositionally biased region" description="Basic and acidic residues" evidence="1">
    <location>
        <begin position="1369"/>
        <end position="1385"/>
    </location>
</feature>
<proteinExistence type="predicted"/>
<dbReference type="EMBL" id="JBEZNA010000023">
    <property type="protein sequence ID" value="MEU9578120.1"/>
    <property type="molecule type" value="Genomic_DNA"/>
</dbReference>
<feature type="region of interest" description="Disordered" evidence="1">
    <location>
        <begin position="1328"/>
        <end position="1514"/>
    </location>
</feature>
<organism evidence="2 3">
    <name type="scientific">Streptomyces chilikensis</name>
    <dbReference type="NCBI Taxonomy" id="1194079"/>
    <lineage>
        <taxon>Bacteria</taxon>
        <taxon>Bacillati</taxon>
        <taxon>Actinomycetota</taxon>
        <taxon>Actinomycetes</taxon>
        <taxon>Kitasatosporales</taxon>
        <taxon>Streptomycetaceae</taxon>
        <taxon>Streptomyces</taxon>
    </lineage>
</organism>
<feature type="region of interest" description="Disordered" evidence="1">
    <location>
        <begin position="1"/>
        <end position="705"/>
    </location>
</feature>
<feature type="compositionally biased region" description="Basic and acidic residues" evidence="1">
    <location>
        <begin position="1559"/>
        <end position="1580"/>
    </location>
</feature>
<feature type="compositionally biased region" description="Basic and acidic residues" evidence="1">
    <location>
        <begin position="1353"/>
        <end position="1363"/>
    </location>
</feature>
<evidence type="ECO:0000313" key="3">
    <source>
        <dbReference type="Proteomes" id="UP001551584"/>
    </source>
</evidence>
<feature type="compositionally biased region" description="Basic and acidic residues" evidence="1">
    <location>
        <begin position="1414"/>
        <end position="1449"/>
    </location>
</feature>
<feature type="compositionally biased region" description="Basic and acidic residues" evidence="1">
    <location>
        <begin position="338"/>
        <end position="362"/>
    </location>
</feature>
<keyword evidence="3" id="KW-1185">Reference proteome</keyword>
<feature type="compositionally biased region" description="Basic and acidic residues" evidence="1">
    <location>
        <begin position="764"/>
        <end position="788"/>
    </location>
</feature>
<feature type="region of interest" description="Disordered" evidence="1">
    <location>
        <begin position="1723"/>
        <end position="1752"/>
    </location>
</feature>
<feature type="compositionally biased region" description="Basic and acidic residues" evidence="1">
    <location>
        <begin position="137"/>
        <end position="159"/>
    </location>
</feature>
<feature type="compositionally biased region" description="Polar residues" evidence="1">
    <location>
        <begin position="505"/>
        <end position="520"/>
    </location>
</feature>
<feature type="compositionally biased region" description="Basic and acidic residues" evidence="1">
    <location>
        <begin position="75"/>
        <end position="127"/>
    </location>
</feature>
<dbReference type="SUPFAM" id="SSF58113">
    <property type="entry name" value="Apolipoprotein A-I"/>
    <property type="match status" value="1"/>
</dbReference>
<feature type="region of interest" description="Disordered" evidence="1">
    <location>
        <begin position="741"/>
        <end position="979"/>
    </location>
</feature>
<feature type="compositionally biased region" description="Basic and acidic residues" evidence="1">
    <location>
        <begin position="856"/>
        <end position="979"/>
    </location>
</feature>
<evidence type="ECO:0000256" key="1">
    <source>
        <dbReference type="SAM" id="MobiDB-lite"/>
    </source>
</evidence>
<evidence type="ECO:0000313" key="2">
    <source>
        <dbReference type="EMBL" id="MEU9578120.1"/>
    </source>
</evidence>
<feature type="region of interest" description="Disordered" evidence="1">
    <location>
        <begin position="1558"/>
        <end position="1591"/>
    </location>
</feature>
<feature type="compositionally biased region" description="Basic and acidic residues" evidence="1">
    <location>
        <begin position="1328"/>
        <end position="1340"/>
    </location>
</feature>
<feature type="compositionally biased region" description="Basic and acidic residues" evidence="1">
    <location>
        <begin position="20"/>
        <end position="30"/>
    </location>
</feature>
<protein>
    <submittedName>
        <fullName evidence="2">Uncharacterized protein</fullName>
    </submittedName>
</protein>
<gene>
    <name evidence="2" type="ORF">AB0D95_12760</name>
</gene>
<reference evidence="2 3" key="1">
    <citation type="submission" date="2024-06" db="EMBL/GenBank/DDBJ databases">
        <title>The Natural Products Discovery Center: Release of the First 8490 Sequenced Strains for Exploring Actinobacteria Biosynthetic Diversity.</title>
        <authorList>
            <person name="Kalkreuter E."/>
            <person name="Kautsar S.A."/>
            <person name="Yang D."/>
            <person name="Bader C.D."/>
            <person name="Teijaro C.N."/>
            <person name="Fluegel L."/>
            <person name="Davis C.M."/>
            <person name="Simpson J.R."/>
            <person name="Lauterbach L."/>
            <person name="Steele A.D."/>
            <person name="Gui C."/>
            <person name="Meng S."/>
            <person name="Li G."/>
            <person name="Viehrig K."/>
            <person name="Ye F."/>
            <person name="Su P."/>
            <person name="Kiefer A.F."/>
            <person name="Nichols A."/>
            <person name="Cepeda A.J."/>
            <person name="Yan W."/>
            <person name="Fan B."/>
            <person name="Jiang Y."/>
            <person name="Adhikari A."/>
            <person name="Zheng C.-J."/>
            <person name="Schuster L."/>
            <person name="Cowan T.M."/>
            <person name="Smanski M.J."/>
            <person name="Chevrette M.G."/>
            <person name="De Carvalho L.P.S."/>
            <person name="Shen B."/>
        </authorList>
    </citation>
    <scope>NUCLEOTIDE SEQUENCE [LARGE SCALE GENOMIC DNA]</scope>
    <source>
        <strain evidence="2 3">NPDC048117</strain>
    </source>
</reference>
<feature type="compositionally biased region" description="Gly residues" evidence="1">
    <location>
        <begin position="401"/>
        <end position="411"/>
    </location>
</feature>
<dbReference type="Proteomes" id="UP001551584">
    <property type="component" value="Unassembled WGS sequence"/>
</dbReference>
<sequence length="1966" mass="212895">MDAAVAPTAVPGAADEVEEERQRVPADNRHGKGGPADSSRERDGDQQMGSGDRQGPDDKDQGSKDQDGASSPAPVREESAERQQERSQDRQEERSASGEAARKDASEERQNAADHEKGQQEQDQREEQQEEADEAREEAAPEPEKQADDQEPRQAETARRTATAPGVVDRSGAEPGGRPRTSGDIGTPRPVGDPENAQDADDEPLGLEAESAGDETEQDTAEQADESRTGDTDTALSGEETAADPRLFVRRKRGEPRAPALTVSDGPAVADEAADVAEPRTVSAEAVRAEEDDAGDRAVRELVESTAADQDSTDQDTPARAGRSLGAWVPGASASAPEQDRERAEERREDAAAARREEEAHAADGAGQDAVPAGEAVGPDRLAQAEEDARTRTTVSPSDGGARGGEAGGREAGTAASEQGATQAEAGGGGVTGPQAGNTAGRSAEGADEARGGLQPAPAAPAPGGREVTEGNGSTTSPGPVTGPDKVAAPGPVAAPRLAPENAPAPTSTGPEARTNSPRTTGAPKPSGATGGSTGSRARPTGGKRQAVRQATRTAGRNGGGSRTASAPAPVRSGGRGGGGRTGPAGDARSKKSAPAPDVSGATPESGLATAGALKPHQSLETLKGVDTAVGRSVDKERTTLRKAPPAMRRPSGSPRTVPGGPTSAAPGTYTKAKVARTEAAPGRTPEITGEQKPEGEAPGANVPEPSWWDIAVTIGAQLLGKLLKEILPLDDLIDSILGLPTEDEGLRNARVGNAPRLPLENDSDPRRTDEQGEKLDERKNELHRSGRADAALPMGEDQIYPDVPPETLTGKVSGGKAGVKGSGPRSVSGGVPIESASAVAEHDRGPQIQAGFADGLRKMGQERQVKDKKAADDRKQHDADLRREVDASGKKQADARAKGRSDIADSRDRWRQEQDDKVAEIDDKKGKKYDQVRKDIKKKEEDTDKDVDKRTEDDNKKIETEQTNAEREAKDKQNEAKDDADNWLEEAIEKLKEFFEGLKNAIKGIFEKARKAVTDLIDTFKQQVFKLIDDARNWVIDKINKFADALIAFGDELLADYPAMRDKWRRTIDGARDWAVQKVNQFADALKEVAGKLLDRLCGALLAGLDMLETGLLAAVDVAESVTVGALEFGAAAVAALGEWAAIFNDIVSDPGDWIGKAGAAAETGAEEHLFAEIKTAVKVWFNQKVQEIIGIPAEDFQALLDGGVTAEQMAQMAWDEAVPQLPVIIGVLVVEKVVAKLIPGAGWVMAIIDALQTAWGALSEILAAFGLFMDFLKSVKSGNGALPFAKAVAAGVVALLELVYTFLIEGVGRFMGKVADRLGDMLEKIRAKKDKPGEREAPGDPSAPNKSKNGQPKDERLRDDEPALTDKSADRPVPRKPSPDKTSRPPSRPRPGKRSSPERRSRPSRTTRPRKRRDDDERREEGREVNAARRRARDAERRTREKDRDGGPARPARRGPARDTLRKGAPDRRRDEERETVNRRPDERREDNRRLDAERDRERGRDRPGLLRRARQTIRSAVARARRAVRNLRGKTRRRIGSRLDDRLRRLRDLWRRRKDRMRDDRSRRPARGPRGDRRDDATVPVDLPEVPFADADDGERHRLLFHGRGMDAVLFMHSIPEGVPDFLDDWRADIEQQEPSPEKEKQEAYYQDALDKHRRAKRIQRGIPAQVKKADKEKYKLRVSAVRKRMIQFAHAARMREYNAIPDPKWPVFRDVASPRGSAGHLSEYLGTSSKTSFGGPGQDADKATKGQPPGWDYVAKKGLSQHAAWVRMHLLPERLGGMATGNNLVPARGPQTNIPFRQNIEDQAYGSIPKQEKIIWYRTEVQFGYSQPKEFVDFPSYIYAAYGGYEKVRGTGKSRNDWTAKGVTKQYDQNVAPPRQDEGGILFINSAGRTAIAGMLDCSERLADHVIDAREDAGGFRLPEEIEPILRKWKRTHGGARFMPGLDSMITELNSLIARGKVDLSV</sequence>
<feature type="compositionally biased region" description="Acidic residues" evidence="1">
    <location>
        <begin position="196"/>
        <end position="224"/>
    </location>
</feature>
<feature type="compositionally biased region" description="Low complexity" evidence="1">
    <location>
        <begin position="412"/>
        <end position="425"/>
    </location>
</feature>
<feature type="compositionally biased region" description="Low complexity" evidence="1">
    <location>
        <begin position="1"/>
        <end position="14"/>
    </location>
</feature>
<feature type="compositionally biased region" description="Gly residues" evidence="1">
    <location>
        <begin position="574"/>
        <end position="583"/>
    </location>
</feature>
<dbReference type="RefSeq" id="WP_359271906.1">
    <property type="nucleotide sequence ID" value="NZ_JBEZNA010000023.1"/>
</dbReference>